<name>A0A5N6V7B5_ASPTM</name>
<dbReference type="GO" id="GO:0005886">
    <property type="term" value="C:plasma membrane"/>
    <property type="evidence" value="ECO:0007669"/>
    <property type="project" value="TreeGrafter"/>
</dbReference>
<feature type="transmembrane region" description="Helical" evidence="5">
    <location>
        <begin position="311"/>
        <end position="334"/>
    </location>
</feature>
<feature type="transmembrane region" description="Helical" evidence="5">
    <location>
        <begin position="99"/>
        <end position="117"/>
    </location>
</feature>
<protein>
    <submittedName>
        <fullName evidence="7">Major facilitator superfamily domain-containing protein</fullName>
    </submittedName>
</protein>
<dbReference type="InterPro" id="IPR020846">
    <property type="entry name" value="MFS_dom"/>
</dbReference>
<evidence type="ECO:0000256" key="1">
    <source>
        <dbReference type="ARBA" id="ARBA00004141"/>
    </source>
</evidence>
<evidence type="ECO:0000256" key="3">
    <source>
        <dbReference type="ARBA" id="ARBA00022989"/>
    </source>
</evidence>
<dbReference type="InterPro" id="IPR011701">
    <property type="entry name" value="MFS"/>
</dbReference>
<dbReference type="SUPFAM" id="SSF103473">
    <property type="entry name" value="MFS general substrate transporter"/>
    <property type="match status" value="1"/>
</dbReference>
<evidence type="ECO:0000256" key="4">
    <source>
        <dbReference type="ARBA" id="ARBA00023136"/>
    </source>
</evidence>
<feature type="transmembrane region" description="Helical" evidence="5">
    <location>
        <begin position="217"/>
        <end position="237"/>
    </location>
</feature>
<dbReference type="OrthoDB" id="5215911at2759"/>
<proteinExistence type="predicted"/>
<evidence type="ECO:0000313" key="8">
    <source>
        <dbReference type="Proteomes" id="UP000326950"/>
    </source>
</evidence>
<dbReference type="Pfam" id="PF07690">
    <property type="entry name" value="MFS_1"/>
    <property type="match status" value="1"/>
</dbReference>
<evidence type="ECO:0000256" key="2">
    <source>
        <dbReference type="ARBA" id="ARBA00022692"/>
    </source>
</evidence>
<evidence type="ECO:0000256" key="5">
    <source>
        <dbReference type="SAM" id="Phobius"/>
    </source>
</evidence>
<feature type="transmembrane region" description="Helical" evidence="5">
    <location>
        <begin position="129"/>
        <end position="146"/>
    </location>
</feature>
<keyword evidence="4 5" id="KW-0472">Membrane</keyword>
<feature type="domain" description="Major facilitator superfamily (MFS) profile" evidence="6">
    <location>
        <begin position="63"/>
        <end position="517"/>
    </location>
</feature>
<organism evidence="7 8">
    <name type="scientific">Aspergillus tamarii</name>
    <dbReference type="NCBI Taxonomy" id="41984"/>
    <lineage>
        <taxon>Eukaryota</taxon>
        <taxon>Fungi</taxon>
        <taxon>Dikarya</taxon>
        <taxon>Ascomycota</taxon>
        <taxon>Pezizomycotina</taxon>
        <taxon>Eurotiomycetes</taxon>
        <taxon>Eurotiomycetidae</taxon>
        <taxon>Eurotiales</taxon>
        <taxon>Aspergillaceae</taxon>
        <taxon>Aspergillus</taxon>
        <taxon>Aspergillus subgen. Circumdati</taxon>
    </lineage>
</organism>
<dbReference type="GO" id="GO:0022857">
    <property type="term" value="F:transmembrane transporter activity"/>
    <property type="evidence" value="ECO:0007669"/>
    <property type="project" value="InterPro"/>
</dbReference>
<dbReference type="PANTHER" id="PTHR23502">
    <property type="entry name" value="MAJOR FACILITATOR SUPERFAMILY"/>
    <property type="match status" value="1"/>
</dbReference>
<feature type="transmembrane region" description="Helical" evidence="5">
    <location>
        <begin position="421"/>
        <end position="444"/>
    </location>
</feature>
<sequence length="538" mass="59490">MTLEASEITQPPFVPGTVLLVDDTHEKSTKHATGKHNEIVLIPPPSDNPNDPLNWSPARKKQHLILICIYTFFMNGLINFYGVAYDGLAPDLNTTFDGLNTGSAILFLFSGVGAAFWQPVAMKIGRRPVYIMGLLIAMVGSIIGAVQTTWGAWVTFNVFWGLGCGPKEGLPQISLQDTYFAHEMGSNVGYWALSYSAGAFVVPLVAGYVYVGLSWRWCFWITAIGFAAMALVLFFGLEETLYPRSYNTRQAALPHEGNTEPPSKQRCKPTETGYVENSIKLKSYWQTHPLHSWGVNPNESWRDLFLRPYQLAFFPPVLWAGVFTGVSICWWAAIFTTESQFFTGPPYLWNGEKVGLTNAAALIGSILGTVFAGNVSDWLIIVAARHNTGIREPEHRLILLALTAVITSGGLVMYGKGVEAGVHWICPVFGMGLMAFGFTASSIIGETYILDSYRAVAPEALVLINIFRNLIGMTFVFAVQPWLIHSGYGNAYIQMMAMGLIAHLTVIPMMIWGKRLRAMTARRYLRMVEASGIPREFA</sequence>
<keyword evidence="2 5" id="KW-0812">Transmembrane</keyword>
<comment type="subcellular location">
    <subcellularLocation>
        <location evidence="1">Membrane</location>
        <topology evidence="1">Multi-pass membrane protein</topology>
    </subcellularLocation>
</comment>
<dbReference type="AlphaFoldDB" id="A0A5N6V7B5"/>
<keyword evidence="8" id="KW-1185">Reference proteome</keyword>
<reference evidence="7 8" key="1">
    <citation type="submission" date="2019-04" db="EMBL/GenBank/DDBJ databases">
        <title>Friends and foes A comparative genomics study of 23 Aspergillus species from section Flavi.</title>
        <authorList>
            <consortium name="DOE Joint Genome Institute"/>
            <person name="Kjaerbolling I."/>
            <person name="Vesth T."/>
            <person name="Frisvad J.C."/>
            <person name="Nybo J.L."/>
            <person name="Theobald S."/>
            <person name="Kildgaard S."/>
            <person name="Isbrandt T."/>
            <person name="Kuo A."/>
            <person name="Sato A."/>
            <person name="Lyhne E.K."/>
            <person name="Kogle M.E."/>
            <person name="Wiebenga A."/>
            <person name="Kun R.S."/>
            <person name="Lubbers R.J."/>
            <person name="Makela M.R."/>
            <person name="Barry K."/>
            <person name="Chovatia M."/>
            <person name="Clum A."/>
            <person name="Daum C."/>
            <person name="Haridas S."/>
            <person name="He G."/>
            <person name="LaButti K."/>
            <person name="Lipzen A."/>
            <person name="Mondo S."/>
            <person name="Riley R."/>
            <person name="Salamov A."/>
            <person name="Simmons B.A."/>
            <person name="Magnuson J.K."/>
            <person name="Henrissat B."/>
            <person name="Mortensen U.H."/>
            <person name="Larsen T.O."/>
            <person name="Devries R.P."/>
            <person name="Grigoriev I.V."/>
            <person name="Machida M."/>
            <person name="Baker S.E."/>
            <person name="Andersen M.R."/>
        </authorList>
    </citation>
    <scope>NUCLEOTIDE SEQUENCE [LARGE SCALE GENOMIC DNA]</scope>
    <source>
        <strain evidence="7 8">CBS 117626</strain>
    </source>
</reference>
<dbReference type="PANTHER" id="PTHR23502:SF34">
    <property type="entry name" value="PROTEIN HOL1"/>
    <property type="match status" value="1"/>
</dbReference>
<feature type="transmembrane region" description="Helical" evidence="5">
    <location>
        <begin position="491"/>
        <end position="513"/>
    </location>
</feature>
<dbReference type="InterPro" id="IPR036259">
    <property type="entry name" value="MFS_trans_sf"/>
</dbReference>
<accession>A0A5N6V7B5</accession>
<evidence type="ECO:0000313" key="7">
    <source>
        <dbReference type="EMBL" id="KAE8166779.1"/>
    </source>
</evidence>
<gene>
    <name evidence="7" type="ORF">BDV40DRAFT_296210</name>
</gene>
<evidence type="ECO:0000259" key="6">
    <source>
        <dbReference type="PROSITE" id="PS50850"/>
    </source>
</evidence>
<dbReference type="EMBL" id="ML738592">
    <property type="protein sequence ID" value="KAE8166779.1"/>
    <property type="molecule type" value="Genomic_DNA"/>
</dbReference>
<feature type="transmembrane region" description="Helical" evidence="5">
    <location>
        <begin position="190"/>
        <end position="211"/>
    </location>
</feature>
<keyword evidence="3 5" id="KW-1133">Transmembrane helix</keyword>
<dbReference type="PROSITE" id="PS50850">
    <property type="entry name" value="MFS"/>
    <property type="match status" value="1"/>
</dbReference>
<feature type="transmembrane region" description="Helical" evidence="5">
    <location>
        <begin position="354"/>
        <end position="376"/>
    </location>
</feature>
<dbReference type="Proteomes" id="UP000326950">
    <property type="component" value="Unassembled WGS sequence"/>
</dbReference>
<dbReference type="Gene3D" id="1.20.1250.20">
    <property type="entry name" value="MFS general substrate transporter like domains"/>
    <property type="match status" value="1"/>
</dbReference>
<feature type="transmembrane region" description="Helical" evidence="5">
    <location>
        <begin position="64"/>
        <end position="84"/>
    </location>
</feature>
<feature type="transmembrane region" description="Helical" evidence="5">
    <location>
        <begin position="397"/>
        <end position="415"/>
    </location>
</feature>